<dbReference type="SUPFAM" id="SSF52096">
    <property type="entry name" value="ClpP/crotonase"/>
    <property type="match status" value="1"/>
</dbReference>
<dbReference type="InterPro" id="IPR029045">
    <property type="entry name" value="ClpP/crotonase-like_dom_sf"/>
</dbReference>
<keyword evidence="9" id="KW-1185">Reference proteome</keyword>
<organism evidence="8 9">
    <name type="scientific">Streptomyces finlayi</name>
    <dbReference type="NCBI Taxonomy" id="67296"/>
    <lineage>
        <taxon>Bacteria</taxon>
        <taxon>Bacillati</taxon>
        <taxon>Actinomycetota</taxon>
        <taxon>Actinomycetes</taxon>
        <taxon>Kitasatosporales</taxon>
        <taxon>Streptomycetaceae</taxon>
        <taxon>Streptomyces</taxon>
    </lineage>
</organism>
<comment type="similarity">
    <text evidence="1 7">Belongs to the enoyl-CoA hydratase/isomerase family.</text>
</comment>
<name>A0A7G7BIK3_9ACTN</name>
<evidence type="ECO:0000313" key="8">
    <source>
        <dbReference type="EMBL" id="QNE75168.1"/>
    </source>
</evidence>
<keyword evidence="4" id="KW-0456">Lyase</keyword>
<protein>
    <recommendedName>
        <fullName evidence="2">enoyl-CoA hydratase</fullName>
        <ecNumber evidence="2">4.2.1.17</ecNumber>
    </recommendedName>
</protein>
<sequence>MTVRVSYEDTVAWVCLDRPPLNLFDTSQQLAAELALGELETHDGLRAVVFTGAHGHFSAGGDVKEMGALRPDEVAEYAGRISRLTRQVAALPVPVVAAMEGFVLGGGCELALAADVRVCAPTARFALPETPLGLIPGAGGTQRLPRLIGLSRAKDIIFSGRMVHADEAARIGLVDAVVPVEDLLPTARAWALRYTASPAGALAAAKQAMDEGVDGPLEAGLDLERALFAPLLADGERTDHFRRFQTSPAKTVTSCAH</sequence>
<dbReference type="GO" id="GO:0004300">
    <property type="term" value="F:enoyl-CoA hydratase activity"/>
    <property type="evidence" value="ECO:0007669"/>
    <property type="project" value="UniProtKB-EC"/>
</dbReference>
<dbReference type="GO" id="GO:0006635">
    <property type="term" value="P:fatty acid beta-oxidation"/>
    <property type="evidence" value="ECO:0007669"/>
    <property type="project" value="TreeGrafter"/>
</dbReference>
<dbReference type="Gene3D" id="3.90.226.10">
    <property type="entry name" value="2-enoyl-CoA Hydratase, Chain A, domain 1"/>
    <property type="match status" value="1"/>
</dbReference>
<dbReference type="InterPro" id="IPR018376">
    <property type="entry name" value="Enoyl-CoA_hyd/isom_CS"/>
</dbReference>
<dbReference type="GO" id="GO:0016853">
    <property type="term" value="F:isomerase activity"/>
    <property type="evidence" value="ECO:0007669"/>
    <property type="project" value="UniProtKB-KW"/>
</dbReference>
<dbReference type="PANTHER" id="PTHR11941:SF169">
    <property type="entry name" value="(7AS)-7A-METHYL-1,5-DIOXO-2,3,5,6,7,7A-HEXAHYDRO-1H-INDENE-CARBOXYL-COA HYDROLASE"/>
    <property type="match status" value="1"/>
</dbReference>
<dbReference type="AlphaFoldDB" id="A0A7G7BIK3"/>
<evidence type="ECO:0000256" key="6">
    <source>
        <dbReference type="ARBA" id="ARBA00023717"/>
    </source>
</evidence>
<gene>
    <name evidence="8" type="ORF">F0344_11625</name>
</gene>
<dbReference type="Proteomes" id="UP000515307">
    <property type="component" value="Chromosome"/>
</dbReference>
<comment type="catalytic activity">
    <reaction evidence="6">
        <text>a 4-saturated-(3S)-3-hydroxyacyl-CoA = a (3E)-enoyl-CoA + H2O</text>
        <dbReference type="Rhea" id="RHEA:20724"/>
        <dbReference type="ChEBI" id="CHEBI:15377"/>
        <dbReference type="ChEBI" id="CHEBI:58521"/>
        <dbReference type="ChEBI" id="CHEBI:137480"/>
        <dbReference type="EC" id="4.2.1.17"/>
    </reaction>
</comment>
<evidence type="ECO:0000256" key="1">
    <source>
        <dbReference type="ARBA" id="ARBA00005254"/>
    </source>
</evidence>
<dbReference type="RefSeq" id="WP_185298701.1">
    <property type="nucleotide sequence ID" value="NZ_CP045702.1"/>
</dbReference>
<evidence type="ECO:0000256" key="7">
    <source>
        <dbReference type="RuleBase" id="RU003707"/>
    </source>
</evidence>
<dbReference type="PROSITE" id="PS00166">
    <property type="entry name" value="ENOYL_COA_HYDRATASE"/>
    <property type="match status" value="1"/>
</dbReference>
<dbReference type="EMBL" id="CP045702">
    <property type="protein sequence ID" value="QNE75168.1"/>
    <property type="molecule type" value="Genomic_DNA"/>
</dbReference>
<evidence type="ECO:0000256" key="3">
    <source>
        <dbReference type="ARBA" id="ARBA00023098"/>
    </source>
</evidence>
<dbReference type="EC" id="4.2.1.17" evidence="2"/>
<accession>A0A7G7BIK3</accession>
<dbReference type="FunFam" id="3.90.226.10:FF:000009">
    <property type="entry name" value="Carnitinyl-CoA dehydratase"/>
    <property type="match status" value="1"/>
</dbReference>
<dbReference type="CDD" id="cd06558">
    <property type="entry name" value="crotonase-like"/>
    <property type="match status" value="1"/>
</dbReference>
<evidence type="ECO:0000256" key="2">
    <source>
        <dbReference type="ARBA" id="ARBA00012076"/>
    </source>
</evidence>
<comment type="catalytic activity">
    <reaction evidence="5">
        <text>a (3S)-3-hydroxyacyl-CoA = a (2E)-enoyl-CoA + H2O</text>
        <dbReference type="Rhea" id="RHEA:16105"/>
        <dbReference type="ChEBI" id="CHEBI:15377"/>
        <dbReference type="ChEBI" id="CHEBI:57318"/>
        <dbReference type="ChEBI" id="CHEBI:58856"/>
        <dbReference type="EC" id="4.2.1.17"/>
    </reaction>
</comment>
<keyword evidence="8" id="KW-0413">Isomerase</keyword>
<keyword evidence="3" id="KW-0443">Lipid metabolism</keyword>
<dbReference type="InterPro" id="IPR001753">
    <property type="entry name" value="Enoyl-CoA_hydra/iso"/>
</dbReference>
<dbReference type="KEGG" id="sfiy:F0344_11625"/>
<evidence type="ECO:0000256" key="4">
    <source>
        <dbReference type="ARBA" id="ARBA00023239"/>
    </source>
</evidence>
<evidence type="ECO:0000313" key="9">
    <source>
        <dbReference type="Proteomes" id="UP000515307"/>
    </source>
</evidence>
<proteinExistence type="inferred from homology"/>
<reference evidence="9" key="1">
    <citation type="submission" date="2019-10" db="EMBL/GenBank/DDBJ databases">
        <title>Antimicrobial potential of Antarctic Bacteria.</title>
        <authorList>
            <person name="Benaud N."/>
            <person name="Edwards R.J."/>
            <person name="Ferrari B.C."/>
        </authorList>
    </citation>
    <scope>NUCLEOTIDE SEQUENCE [LARGE SCALE GENOMIC DNA]</scope>
    <source>
        <strain evidence="9">NBSH44</strain>
    </source>
</reference>
<dbReference type="Pfam" id="PF00378">
    <property type="entry name" value="ECH_1"/>
    <property type="match status" value="1"/>
</dbReference>
<evidence type="ECO:0000256" key="5">
    <source>
        <dbReference type="ARBA" id="ARBA00023709"/>
    </source>
</evidence>
<dbReference type="PANTHER" id="PTHR11941">
    <property type="entry name" value="ENOYL-COA HYDRATASE-RELATED"/>
    <property type="match status" value="1"/>
</dbReference>